<comment type="caution">
    <text evidence="2">The sequence shown here is derived from an EMBL/GenBank/DDBJ whole genome shotgun (WGS) entry which is preliminary data.</text>
</comment>
<evidence type="ECO:0000313" key="3">
    <source>
        <dbReference type="Proteomes" id="UP000248827"/>
    </source>
</evidence>
<dbReference type="RefSeq" id="WP_146615414.1">
    <property type="nucleotide sequence ID" value="NZ_QLLI01000025.1"/>
</dbReference>
<gene>
    <name evidence="2" type="ORF">DET54_1251</name>
</gene>
<keyword evidence="1" id="KW-0812">Transmembrane</keyword>
<proteinExistence type="predicted"/>
<protein>
    <submittedName>
        <fullName evidence="2">Uncharacterized protein</fullName>
    </submittedName>
</protein>
<sequence length="155" mass="17619">MKELILNFSIGIVSGTFAGLLSSFLVYLFSEKRNKVRKIIEYAEQTAEKAFQVNDEASGFLEGDSAEKLKMLLKRDVRRAFPGDIVDGSQSSKLLQEAVAQCNSVMYKIENALESNNKLHDVFLANSDLNDALLEIWNATTNYDVEEERRIRKYK</sequence>
<evidence type="ECO:0000256" key="1">
    <source>
        <dbReference type="SAM" id="Phobius"/>
    </source>
</evidence>
<name>A0ABX9BBE4_9BACL</name>
<dbReference type="Proteomes" id="UP000248827">
    <property type="component" value="Unassembled WGS sequence"/>
</dbReference>
<evidence type="ECO:0000313" key="2">
    <source>
        <dbReference type="EMBL" id="RAI84423.1"/>
    </source>
</evidence>
<keyword evidence="1" id="KW-0472">Membrane</keyword>
<feature type="non-terminal residue" evidence="2">
    <location>
        <position position="155"/>
    </location>
</feature>
<dbReference type="EMBL" id="QLLI01000025">
    <property type="protein sequence ID" value="RAI84423.1"/>
    <property type="molecule type" value="Genomic_DNA"/>
</dbReference>
<accession>A0ABX9BBE4</accession>
<reference evidence="2 3" key="1">
    <citation type="submission" date="2018-06" db="EMBL/GenBank/DDBJ databases">
        <title>Freshwater and sediment microbial communities from various areas in North America, analyzing microbe dynamics in response to fracking.</title>
        <authorList>
            <person name="Lamendella R."/>
        </authorList>
    </citation>
    <scope>NUCLEOTIDE SEQUENCE [LARGE SCALE GENOMIC DNA]</scope>
    <source>
        <strain evidence="2 3">NG-13</strain>
    </source>
</reference>
<feature type="transmembrane region" description="Helical" evidence="1">
    <location>
        <begin position="6"/>
        <end position="29"/>
    </location>
</feature>
<keyword evidence="3" id="KW-1185">Reference proteome</keyword>
<keyword evidence="1" id="KW-1133">Transmembrane helix</keyword>
<organism evidence="2 3">
    <name type="scientific">Paenibacillus pabuli</name>
    <dbReference type="NCBI Taxonomy" id="1472"/>
    <lineage>
        <taxon>Bacteria</taxon>
        <taxon>Bacillati</taxon>
        <taxon>Bacillota</taxon>
        <taxon>Bacilli</taxon>
        <taxon>Bacillales</taxon>
        <taxon>Paenibacillaceae</taxon>
        <taxon>Paenibacillus</taxon>
    </lineage>
</organism>